<dbReference type="AlphaFoldDB" id="A0A6C8EPS1"/>
<reference evidence="1" key="1">
    <citation type="submission" date="2020-02" db="EMBL/GenBank/DDBJ databases">
        <authorList>
            <consortium name="GenomeTrakr: Next Generation Sequencing Network for Food Pathogen Tracability"/>
        </authorList>
    </citation>
    <scope>NUCLEOTIDE SEQUENCE</scope>
    <source>
        <strain evidence="1">OSF103463</strain>
    </source>
</reference>
<dbReference type="Pfam" id="PF10978">
    <property type="entry name" value="DUF2785"/>
    <property type="match status" value="1"/>
</dbReference>
<feature type="non-terminal residue" evidence="1">
    <location>
        <position position="122"/>
    </location>
</feature>
<proteinExistence type="predicted"/>
<sequence>MHNPNLFNTLKQNEYTLPKDPNTSNEIIDTMLSYLSSTDSELRDNIAYNIFSEWLVGQDNLTTEQKMRIYNYAVNKNNLLFKINIIDSDAVFQRSFLALIIALLLENNKVHNFLTDSEIRET</sequence>
<dbReference type="EMBL" id="AANPAV010000016">
    <property type="protein sequence ID" value="EDP8512547.1"/>
    <property type="molecule type" value="Genomic_DNA"/>
</dbReference>
<protein>
    <submittedName>
        <fullName evidence="1">DUF2785 domain-containing protein</fullName>
    </submittedName>
</protein>
<name>A0A6C8EPS1_LISMN</name>
<organism evidence="1">
    <name type="scientific">Listeria monocytogenes</name>
    <dbReference type="NCBI Taxonomy" id="1639"/>
    <lineage>
        <taxon>Bacteria</taxon>
        <taxon>Bacillati</taxon>
        <taxon>Bacillota</taxon>
        <taxon>Bacilli</taxon>
        <taxon>Bacillales</taxon>
        <taxon>Listeriaceae</taxon>
        <taxon>Listeria</taxon>
    </lineage>
</organism>
<evidence type="ECO:0000313" key="1">
    <source>
        <dbReference type="EMBL" id="EDP8512547.1"/>
    </source>
</evidence>
<comment type="caution">
    <text evidence="1">The sequence shown here is derived from an EMBL/GenBank/DDBJ whole genome shotgun (WGS) entry which is preliminary data.</text>
</comment>
<dbReference type="InterPro" id="IPR021247">
    <property type="entry name" value="DUF2785"/>
</dbReference>
<gene>
    <name evidence="1" type="ORF">G3O20_002932</name>
</gene>
<accession>A0A6C8EPS1</accession>